<evidence type="ECO:0000313" key="7">
    <source>
        <dbReference type="Proteomes" id="UP000274131"/>
    </source>
</evidence>
<feature type="domain" description="P-granule-associated protein DEPS-1 sixth OB-fold" evidence="4">
    <location>
        <begin position="355"/>
        <end position="415"/>
    </location>
</feature>
<sequence length="553" mass="62471">FQTECVFRKNKRQKFECYSKFFGPVGVNSVEASRFLLDVACLCWVSVKYEFDTQSLVTSFGEYIDIAENQEAARLAPWNASDPRFIISCETNDEGESSGFNTPAEISNAEGLVSGSRNIFSKVFIKCPILITYVDSQKDVKPGSFVRFDAVYNEFLKFYTVRSYTLVPRKKSVPHVLIGFGQTPLLKVHVVHQVSDTLFGYCCESEYGLGIIRDSSNVLAPILLSSRWSEPLEVYVEDTGVGFFCRFAIRTLPDPTKYLVKDALDKGLPTISEKGFYVGDNLVFVPDRSTFEFRFAEDDKDNEEIRNLKAGVWLSVTATPVSAEGSFFFEIKHWKISSGGGLQELKTCSSLVGNLFEARCRYDKNLCVFKSEEFGYLDDPDSKGSLEMKKESTVRTVWVRYKAPGSRTLFSIYSLDSLEGASPKIFKRSATVGFLLSLVYAQDKIQSDALYSVEEKQEEQEVTAAGEGSLPPVMDESRSESTSHSETDENIKPEEESDSYFHKRCSSLECRGRLLLFRLLNERKLLREMRANSMQDLVVRMVTAISSQNIDKK</sequence>
<protein>
    <submittedName>
        <fullName evidence="8">SHR-BD domain-containing protein</fullName>
    </submittedName>
</protein>
<evidence type="ECO:0000259" key="3">
    <source>
        <dbReference type="Pfam" id="PF24339"/>
    </source>
</evidence>
<dbReference type="InterPro" id="IPR055929">
    <property type="entry name" value="DUF7506"/>
</dbReference>
<dbReference type="Pfam" id="PF24342">
    <property type="entry name" value="OB_DEPS-1_2nd"/>
    <property type="match status" value="1"/>
</dbReference>
<dbReference type="InterPro" id="IPR057144">
    <property type="entry name" value="OB_DEPS-1_6th"/>
</dbReference>
<dbReference type="EMBL" id="UXUI01011162">
    <property type="protein sequence ID" value="VDD96003.1"/>
    <property type="molecule type" value="Genomic_DNA"/>
</dbReference>
<organism evidence="8">
    <name type="scientific">Enterobius vermicularis</name>
    <name type="common">Human pinworm</name>
    <dbReference type="NCBI Taxonomy" id="51028"/>
    <lineage>
        <taxon>Eukaryota</taxon>
        <taxon>Metazoa</taxon>
        <taxon>Ecdysozoa</taxon>
        <taxon>Nematoda</taxon>
        <taxon>Chromadorea</taxon>
        <taxon>Rhabditida</taxon>
        <taxon>Spirurina</taxon>
        <taxon>Oxyuridomorpha</taxon>
        <taxon>Oxyuroidea</taxon>
        <taxon>Oxyuridae</taxon>
        <taxon>Enterobius</taxon>
    </lineage>
</organism>
<feature type="compositionally biased region" description="Basic and acidic residues" evidence="1">
    <location>
        <begin position="475"/>
        <end position="494"/>
    </location>
</feature>
<feature type="domain" description="DUF7506" evidence="2">
    <location>
        <begin position="171"/>
        <end position="261"/>
    </location>
</feature>
<reference evidence="6 7" key="2">
    <citation type="submission" date="2018-10" db="EMBL/GenBank/DDBJ databases">
        <authorList>
            <consortium name="Pathogen Informatics"/>
        </authorList>
    </citation>
    <scope>NUCLEOTIDE SEQUENCE [LARGE SCALE GENOMIC DNA]</scope>
</reference>
<evidence type="ECO:0000313" key="8">
    <source>
        <dbReference type="WBParaSite" id="EVEC_0001144601-mRNA-1"/>
    </source>
</evidence>
<dbReference type="WBParaSite" id="EVEC_0001144601-mRNA-1">
    <property type="protein sequence ID" value="EVEC_0001144601-mRNA-1"/>
    <property type="gene ID" value="EVEC_0001144601"/>
</dbReference>
<evidence type="ECO:0000313" key="6">
    <source>
        <dbReference type="EMBL" id="VDD96003.1"/>
    </source>
</evidence>
<feature type="region of interest" description="Disordered" evidence="1">
    <location>
        <begin position="456"/>
        <end position="496"/>
    </location>
</feature>
<dbReference type="AlphaFoldDB" id="A0A0N4VKQ8"/>
<dbReference type="Proteomes" id="UP000274131">
    <property type="component" value="Unassembled WGS sequence"/>
</dbReference>
<proteinExistence type="predicted"/>
<reference evidence="8" key="1">
    <citation type="submission" date="2017-02" db="UniProtKB">
        <authorList>
            <consortium name="WormBaseParasite"/>
        </authorList>
    </citation>
    <scope>IDENTIFICATION</scope>
</reference>
<evidence type="ECO:0000259" key="5">
    <source>
        <dbReference type="Pfam" id="PF24342"/>
    </source>
</evidence>
<dbReference type="Pfam" id="PF24338">
    <property type="entry name" value="DUF7506"/>
    <property type="match status" value="1"/>
</dbReference>
<dbReference type="InterPro" id="IPR057147">
    <property type="entry name" value="OB_DEPS-1_3rd"/>
</dbReference>
<feature type="domain" description="P-granule-associated protein DEPS-1 third OB-fold" evidence="3">
    <location>
        <begin position="105"/>
        <end position="165"/>
    </location>
</feature>
<dbReference type="InterPro" id="IPR057143">
    <property type="entry name" value="OB_DEPS-1_2nd"/>
</dbReference>
<dbReference type="OrthoDB" id="5827110at2759"/>
<feature type="domain" description="P-granule-associated protein DEPS-1 second OB-fold" evidence="5">
    <location>
        <begin position="2"/>
        <end position="68"/>
    </location>
</feature>
<name>A0A0N4VKQ8_ENTVE</name>
<dbReference type="Pfam" id="PF24339">
    <property type="entry name" value="OB_DEPS-1_3rd"/>
    <property type="match status" value="1"/>
</dbReference>
<dbReference type="STRING" id="51028.A0A0N4VKQ8"/>
<evidence type="ECO:0000259" key="2">
    <source>
        <dbReference type="Pfam" id="PF24338"/>
    </source>
</evidence>
<accession>A0A0N4VKQ8</accession>
<keyword evidence="7" id="KW-1185">Reference proteome</keyword>
<evidence type="ECO:0000259" key="4">
    <source>
        <dbReference type="Pfam" id="PF24341"/>
    </source>
</evidence>
<evidence type="ECO:0000256" key="1">
    <source>
        <dbReference type="SAM" id="MobiDB-lite"/>
    </source>
</evidence>
<dbReference type="Pfam" id="PF24341">
    <property type="entry name" value="OB_DEPS-1_6th"/>
    <property type="match status" value="1"/>
</dbReference>
<gene>
    <name evidence="6" type="ORF">EVEC_LOCUS10754</name>
</gene>